<feature type="domain" description="Tyr recombinase" evidence="7">
    <location>
        <begin position="169"/>
        <end position="365"/>
    </location>
</feature>
<dbReference type="EMBL" id="BAUV01000036">
    <property type="protein sequence ID" value="GAE36498.1"/>
    <property type="molecule type" value="Genomic_DNA"/>
</dbReference>
<dbReference type="Pfam" id="PF00589">
    <property type="entry name" value="Phage_integrase"/>
    <property type="match status" value="1"/>
</dbReference>
<evidence type="ECO:0000256" key="3">
    <source>
        <dbReference type="ARBA" id="ARBA00023125"/>
    </source>
</evidence>
<dbReference type="STRING" id="1236973.JCM9157_3689"/>
<evidence type="ECO:0000256" key="5">
    <source>
        <dbReference type="PROSITE-ProRule" id="PRU01248"/>
    </source>
</evidence>
<dbReference type="OrthoDB" id="9803188at2"/>
<dbReference type="InterPro" id="IPR044068">
    <property type="entry name" value="CB"/>
</dbReference>
<dbReference type="InterPro" id="IPR013762">
    <property type="entry name" value="Integrase-like_cat_sf"/>
</dbReference>
<evidence type="ECO:0000256" key="2">
    <source>
        <dbReference type="ARBA" id="ARBA00022908"/>
    </source>
</evidence>
<evidence type="ECO:0000313" key="9">
    <source>
        <dbReference type="EMBL" id="GAE36498.1"/>
    </source>
</evidence>
<evidence type="ECO:0000259" key="8">
    <source>
        <dbReference type="PROSITE" id="PS51900"/>
    </source>
</evidence>
<dbReference type="PROSITE" id="PS51900">
    <property type="entry name" value="CB"/>
    <property type="match status" value="1"/>
</dbReference>
<dbReference type="PANTHER" id="PTHR30349">
    <property type="entry name" value="PHAGE INTEGRASE-RELATED"/>
    <property type="match status" value="1"/>
</dbReference>
<dbReference type="Proteomes" id="UP000018896">
    <property type="component" value="Unassembled WGS sequence"/>
</dbReference>
<name>W4QXX8_HALA3</name>
<dbReference type="GO" id="GO:0006310">
    <property type="term" value="P:DNA recombination"/>
    <property type="evidence" value="ECO:0007669"/>
    <property type="project" value="UniProtKB-KW"/>
</dbReference>
<dbReference type="GO" id="GO:0015074">
    <property type="term" value="P:DNA integration"/>
    <property type="evidence" value="ECO:0007669"/>
    <property type="project" value="UniProtKB-KW"/>
</dbReference>
<dbReference type="RefSeq" id="WP_035666532.1">
    <property type="nucleotide sequence ID" value="NZ_BAUV01000036.1"/>
</dbReference>
<sequence length="374" mass="42892">MKGSITKNKKTGKWDIAIDIGNDPSTGKRKQKRKRGFSTKKEAEIALTRLNGDLIEGTYIDPSKKKLNEFMEEWFETRRMQVSRRTLINQLSLFNHHIKPHIGFSRLNEINPSVIQKLITTLVKNANLQPSSISKIIAILKVALEKAVKLQLIKVNPVTNVDLPRENKTEMIVWDKSQVDTFLSNSKKFRHYTACLIAVYTGMRKGEILGLRWKDLDLEKKVIYIRQTLESDGKAFKAGAKNTSSVRTIHISNQLISQLKVHRKKLTEERLKNGTPYNDLDLVICTKYGNPIDPPTLSRRFKEQAKVIGLPVIRFHDLRHTHATLLIEQNVNVKIISERLGHSSIQMTLDRYSHVLPSMQQDVAKQLDNLFKSL</sequence>
<evidence type="ECO:0000259" key="7">
    <source>
        <dbReference type="PROSITE" id="PS51898"/>
    </source>
</evidence>
<comment type="caution">
    <text evidence="9">The sequence shown here is derived from an EMBL/GenBank/DDBJ whole genome shotgun (WGS) entry which is preliminary data.</text>
</comment>
<feature type="domain" description="Core-binding (CB)" evidence="8">
    <location>
        <begin position="65"/>
        <end position="148"/>
    </location>
</feature>
<keyword evidence="2" id="KW-0229">DNA integration</keyword>
<proteinExistence type="inferred from homology"/>
<dbReference type="Gene3D" id="1.10.150.130">
    <property type="match status" value="1"/>
</dbReference>
<feature type="region of interest" description="Disordered" evidence="6">
    <location>
        <begin position="16"/>
        <end position="38"/>
    </location>
</feature>
<feature type="compositionally biased region" description="Basic residues" evidence="6">
    <location>
        <begin position="27"/>
        <end position="38"/>
    </location>
</feature>
<dbReference type="InterPro" id="IPR050090">
    <property type="entry name" value="Tyrosine_recombinase_XerCD"/>
</dbReference>
<dbReference type="GO" id="GO:0003677">
    <property type="term" value="F:DNA binding"/>
    <property type="evidence" value="ECO:0007669"/>
    <property type="project" value="UniProtKB-UniRule"/>
</dbReference>
<dbReference type="Pfam" id="PF14657">
    <property type="entry name" value="Arm-DNA-bind_4"/>
    <property type="match status" value="1"/>
</dbReference>
<keyword evidence="3 5" id="KW-0238">DNA-binding</keyword>
<dbReference type="CDD" id="cd01189">
    <property type="entry name" value="INT_ICEBs1_C_like"/>
    <property type="match status" value="1"/>
</dbReference>
<accession>W4QXX8</accession>
<evidence type="ECO:0000256" key="4">
    <source>
        <dbReference type="ARBA" id="ARBA00023172"/>
    </source>
</evidence>
<keyword evidence="10" id="KW-1185">Reference proteome</keyword>
<dbReference type="PANTHER" id="PTHR30349:SF64">
    <property type="entry name" value="PROPHAGE INTEGRASE INTD-RELATED"/>
    <property type="match status" value="1"/>
</dbReference>
<dbReference type="InterPro" id="IPR028259">
    <property type="entry name" value="AP2-like_int_N"/>
</dbReference>
<dbReference type="Pfam" id="PF14659">
    <property type="entry name" value="Phage_int_SAM_3"/>
    <property type="match status" value="1"/>
</dbReference>
<dbReference type="eggNOG" id="COG0582">
    <property type="taxonomic scope" value="Bacteria"/>
</dbReference>
<dbReference type="PROSITE" id="PS51898">
    <property type="entry name" value="TYR_RECOMBINASE"/>
    <property type="match status" value="1"/>
</dbReference>
<comment type="similarity">
    <text evidence="1">Belongs to the 'phage' integrase family.</text>
</comment>
<gene>
    <name evidence="9" type="ORF">JCM9157_3689</name>
</gene>
<organism evidence="9 10">
    <name type="scientific">Halalkalibacter akibai (strain ATCC 43226 / DSM 21942 / CIP 109018 / JCM 9157 / 1139)</name>
    <name type="common">Bacillus akibai</name>
    <dbReference type="NCBI Taxonomy" id="1236973"/>
    <lineage>
        <taxon>Bacteria</taxon>
        <taxon>Bacillati</taxon>
        <taxon>Bacillota</taxon>
        <taxon>Bacilli</taxon>
        <taxon>Bacillales</taxon>
        <taxon>Bacillaceae</taxon>
        <taxon>Halalkalibacter</taxon>
    </lineage>
</organism>
<protein>
    <submittedName>
        <fullName evidence="9">Integrase</fullName>
    </submittedName>
</protein>
<reference evidence="9 10" key="1">
    <citation type="journal article" date="2014" name="Genome Announc.">
        <title>Draft Genome Sequences of Three Alkaliphilic Bacillus Strains, Bacillus wakoensis JCM 9140T, Bacillus akibai JCM 9157T, and Bacillus hemicellulosilyticus JCM 9152T.</title>
        <authorList>
            <person name="Yuki M."/>
            <person name="Oshima K."/>
            <person name="Suda W."/>
            <person name="Oshida Y."/>
            <person name="Kitamura K."/>
            <person name="Iida T."/>
            <person name="Hattori M."/>
            <person name="Ohkuma M."/>
        </authorList>
    </citation>
    <scope>NUCLEOTIDE SEQUENCE [LARGE SCALE GENOMIC DNA]</scope>
    <source>
        <strain evidence="9 10">JCM 9157</strain>
    </source>
</reference>
<dbReference type="InterPro" id="IPR011010">
    <property type="entry name" value="DNA_brk_join_enz"/>
</dbReference>
<evidence type="ECO:0000313" key="10">
    <source>
        <dbReference type="Proteomes" id="UP000018896"/>
    </source>
</evidence>
<dbReference type="InterPro" id="IPR002104">
    <property type="entry name" value="Integrase_catalytic"/>
</dbReference>
<dbReference type="SUPFAM" id="SSF56349">
    <property type="entry name" value="DNA breaking-rejoining enzymes"/>
    <property type="match status" value="1"/>
</dbReference>
<evidence type="ECO:0000256" key="6">
    <source>
        <dbReference type="SAM" id="MobiDB-lite"/>
    </source>
</evidence>
<evidence type="ECO:0000256" key="1">
    <source>
        <dbReference type="ARBA" id="ARBA00008857"/>
    </source>
</evidence>
<dbReference type="InterPro" id="IPR004107">
    <property type="entry name" value="Integrase_SAM-like_N"/>
</dbReference>
<dbReference type="InterPro" id="IPR010998">
    <property type="entry name" value="Integrase_recombinase_N"/>
</dbReference>
<dbReference type="Gene3D" id="1.10.443.10">
    <property type="entry name" value="Intergrase catalytic core"/>
    <property type="match status" value="1"/>
</dbReference>
<keyword evidence="4" id="KW-0233">DNA recombination</keyword>
<dbReference type="AlphaFoldDB" id="W4QXX8"/>